<name>A0ABD0MAS1_9CAEN</name>
<organism evidence="4 5">
    <name type="scientific">Batillaria attramentaria</name>
    <dbReference type="NCBI Taxonomy" id="370345"/>
    <lineage>
        <taxon>Eukaryota</taxon>
        <taxon>Metazoa</taxon>
        <taxon>Spiralia</taxon>
        <taxon>Lophotrochozoa</taxon>
        <taxon>Mollusca</taxon>
        <taxon>Gastropoda</taxon>
        <taxon>Caenogastropoda</taxon>
        <taxon>Sorbeoconcha</taxon>
        <taxon>Cerithioidea</taxon>
        <taxon>Batillariidae</taxon>
        <taxon>Batillaria</taxon>
    </lineage>
</organism>
<keyword evidence="1 2" id="KW-0175">Coiled coil</keyword>
<feature type="coiled-coil region" evidence="2">
    <location>
        <begin position="183"/>
        <end position="210"/>
    </location>
</feature>
<feature type="coiled-coil region" evidence="2">
    <location>
        <begin position="362"/>
        <end position="431"/>
    </location>
</feature>
<sequence length="543" mass="63903">MAGRGSRAFTTSTYTGDTDHLVQRMVEGLGSNKYKPVDYGRLRALASEKKFAAIKTSMKVSKIEQISQANKESSLLKQHQLVWQKEFLRLQHIRRKVQAEVESHIRQNSCSDICCHIYNDFEYNEAGLASAFDAFKTDTADPVWNLRDDLRYWLAENREDLKLGDPDVIEKHAEIRDTVTSVKAQQADLLEKLRHEQRCLEQELDTEELRQLCPPVLEKHATVNEGIPAEAIEFDCPDRTLKATVLLEFLIIDEKYAARVDDLMARHALALKMDDCGGWDPDDHFTFVAVHDQYPRELPNRRSLLFDRLKRHLPSKSRSELSDHEDWWMDYKYLKERIKGVHNDWARDRRELLTKVKLTFQEAALTHQLEELRSENHQRQRQLCQALYDKVREWREKKMEAMEKEKHQKQEEEMQQRLEALQQELAEHAAYDLERVNYPLREQVRPIAERDPARTMAETEAFHRHHTKDEEHDYIPIQKPLFDVHSFTSKQITRDPRVRLETRLREAGLHNNEYARTLIAQAPPPQPPRKDLMSTFKFSDAHS</sequence>
<evidence type="ECO:0000256" key="2">
    <source>
        <dbReference type="SAM" id="Coils"/>
    </source>
</evidence>
<feature type="region of interest" description="Disordered" evidence="3">
    <location>
        <begin position="519"/>
        <end position="543"/>
    </location>
</feature>
<dbReference type="PANTHER" id="PTHR21549:SF1">
    <property type="entry name" value="COILED-COIL DOMAIN-CONTAINING PROTEIN 148"/>
    <property type="match status" value="1"/>
</dbReference>
<proteinExistence type="predicted"/>
<evidence type="ECO:0008006" key="6">
    <source>
        <dbReference type="Google" id="ProtNLM"/>
    </source>
</evidence>
<comment type="caution">
    <text evidence="4">The sequence shown here is derived from an EMBL/GenBank/DDBJ whole genome shotgun (WGS) entry which is preliminary data.</text>
</comment>
<accession>A0ABD0MAS1</accession>
<dbReference type="AlphaFoldDB" id="A0ABD0MAS1"/>
<reference evidence="4 5" key="1">
    <citation type="journal article" date="2023" name="Sci. Data">
        <title>Genome assembly of the Korean intertidal mud-creeper Batillaria attramentaria.</title>
        <authorList>
            <person name="Patra A.K."/>
            <person name="Ho P.T."/>
            <person name="Jun S."/>
            <person name="Lee S.J."/>
            <person name="Kim Y."/>
            <person name="Won Y.J."/>
        </authorList>
    </citation>
    <scope>NUCLEOTIDE SEQUENCE [LARGE SCALE GENOMIC DNA]</scope>
    <source>
        <strain evidence="4">Wonlab-2016</strain>
    </source>
</reference>
<keyword evidence="5" id="KW-1185">Reference proteome</keyword>
<evidence type="ECO:0000313" key="4">
    <source>
        <dbReference type="EMBL" id="KAK7508485.1"/>
    </source>
</evidence>
<evidence type="ECO:0000256" key="3">
    <source>
        <dbReference type="SAM" id="MobiDB-lite"/>
    </source>
</evidence>
<dbReference type="Proteomes" id="UP001519460">
    <property type="component" value="Unassembled WGS sequence"/>
</dbReference>
<protein>
    <recommendedName>
        <fullName evidence="6">Coiled-coil domain-containing protein 148</fullName>
    </recommendedName>
</protein>
<dbReference type="PANTHER" id="PTHR21549">
    <property type="entry name" value="MUTATED IN BLADDER CANCER 1"/>
    <property type="match status" value="1"/>
</dbReference>
<dbReference type="EMBL" id="JACVVK020000001">
    <property type="protein sequence ID" value="KAK7508485.1"/>
    <property type="molecule type" value="Genomic_DNA"/>
</dbReference>
<gene>
    <name evidence="4" type="ORF">BaRGS_00000051</name>
</gene>
<dbReference type="InterPro" id="IPR039902">
    <property type="entry name" value="CCDC148/CCDC112"/>
</dbReference>
<evidence type="ECO:0000313" key="5">
    <source>
        <dbReference type="Proteomes" id="UP001519460"/>
    </source>
</evidence>
<evidence type="ECO:0000256" key="1">
    <source>
        <dbReference type="ARBA" id="ARBA00023054"/>
    </source>
</evidence>